<comment type="caution">
    <text evidence="2">The sequence shown here is derived from an EMBL/GenBank/DDBJ whole genome shotgun (WGS) entry which is preliminary data.</text>
</comment>
<keyword evidence="1" id="KW-0732">Signal</keyword>
<dbReference type="RefSeq" id="WP_167214554.1">
    <property type="nucleotide sequence ID" value="NZ_JAASRO010000001.1"/>
</dbReference>
<dbReference type="EMBL" id="JAASRO010000001">
    <property type="protein sequence ID" value="NIK60810.1"/>
    <property type="molecule type" value="Genomic_DNA"/>
</dbReference>
<protein>
    <submittedName>
        <fullName evidence="2">Uncharacterized protein</fullName>
    </submittedName>
</protein>
<dbReference type="AlphaFoldDB" id="A0A7X5VGG8"/>
<evidence type="ECO:0000313" key="3">
    <source>
        <dbReference type="Proteomes" id="UP000555407"/>
    </source>
</evidence>
<reference evidence="2 3" key="1">
    <citation type="submission" date="2020-03" db="EMBL/GenBank/DDBJ databases">
        <title>Sequencing the genomes of 1000 actinobacteria strains.</title>
        <authorList>
            <person name="Klenk H.-P."/>
        </authorList>
    </citation>
    <scope>NUCLEOTIDE SEQUENCE [LARGE SCALE GENOMIC DNA]</scope>
    <source>
        <strain evidence="2 3">DSM 45490</strain>
    </source>
</reference>
<evidence type="ECO:0000256" key="1">
    <source>
        <dbReference type="SAM" id="SignalP"/>
    </source>
</evidence>
<feature type="chain" id="PRO_5030658960" evidence="1">
    <location>
        <begin position="25"/>
        <end position="170"/>
    </location>
</feature>
<feature type="signal peptide" evidence="1">
    <location>
        <begin position="1"/>
        <end position="24"/>
    </location>
</feature>
<accession>A0A7X5VGG8</accession>
<dbReference type="Proteomes" id="UP000555407">
    <property type="component" value="Unassembled WGS sequence"/>
</dbReference>
<evidence type="ECO:0000313" key="2">
    <source>
        <dbReference type="EMBL" id="NIK60810.1"/>
    </source>
</evidence>
<keyword evidence="3" id="KW-1185">Reference proteome</keyword>
<organism evidence="2 3">
    <name type="scientific">Kribbella shirazensis</name>
    <dbReference type="NCBI Taxonomy" id="1105143"/>
    <lineage>
        <taxon>Bacteria</taxon>
        <taxon>Bacillati</taxon>
        <taxon>Actinomycetota</taxon>
        <taxon>Actinomycetes</taxon>
        <taxon>Propionibacteriales</taxon>
        <taxon>Kribbellaceae</taxon>
        <taxon>Kribbella</taxon>
    </lineage>
</organism>
<sequence>MRKVGFISVLSLLLVIIGGSNAQAAVDFSNAPQGAHFARGAGEPVCTVTGTTVSCTGTAIEGVGNTNATVVLSVTSTISGVCHNPGVNNKVVEPFSESVTTSTSSNITSTKNGRLIVPAQQTQGTSTEDFLATFTCPNPNWTPEVTSNVLSYSYTLTFAGFTEPAIEITG</sequence>
<name>A0A7X5VGG8_9ACTN</name>
<gene>
    <name evidence="2" type="ORF">BJY22_006527</name>
</gene>
<proteinExistence type="predicted"/>